<dbReference type="PROSITE" id="PS50096">
    <property type="entry name" value="IQ"/>
    <property type="match status" value="1"/>
</dbReference>
<feature type="region of interest" description="Disordered" evidence="3">
    <location>
        <begin position="1"/>
        <end position="28"/>
    </location>
</feature>
<gene>
    <name evidence="4" type="ORF">LIER_41455</name>
</gene>
<feature type="compositionally biased region" description="Polar residues" evidence="3">
    <location>
        <begin position="377"/>
        <end position="386"/>
    </location>
</feature>
<proteinExistence type="inferred from homology"/>
<dbReference type="PANTHER" id="PTHR32295">
    <property type="entry name" value="IQ-DOMAIN 5-RELATED"/>
    <property type="match status" value="1"/>
</dbReference>
<evidence type="ECO:0000313" key="4">
    <source>
        <dbReference type="EMBL" id="GAA0173083.1"/>
    </source>
</evidence>
<dbReference type="Pfam" id="PF00612">
    <property type="entry name" value="IQ"/>
    <property type="match status" value="1"/>
</dbReference>
<accession>A0AAV3RCT6</accession>
<evidence type="ECO:0000313" key="5">
    <source>
        <dbReference type="Proteomes" id="UP001454036"/>
    </source>
</evidence>
<keyword evidence="1" id="KW-0112">Calmodulin-binding</keyword>
<dbReference type="Proteomes" id="UP001454036">
    <property type="component" value="Unassembled WGS sequence"/>
</dbReference>
<feature type="region of interest" description="Disordered" evidence="3">
    <location>
        <begin position="372"/>
        <end position="485"/>
    </location>
</feature>
<dbReference type="AlphaFoldDB" id="A0AAV3RCT6"/>
<evidence type="ECO:0000256" key="2">
    <source>
        <dbReference type="ARBA" id="ARBA00024341"/>
    </source>
</evidence>
<dbReference type="InterPro" id="IPR000048">
    <property type="entry name" value="IQ_motif_EF-hand-BS"/>
</dbReference>
<name>A0AAV3RCT6_LITER</name>
<dbReference type="EMBL" id="BAABME010025985">
    <property type="protein sequence ID" value="GAA0173083.1"/>
    <property type="molecule type" value="Genomic_DNA"/>
</dbReference>
<keyword evidence="5" id="KW-1185">Reference proteome</keyword>
<protein>
    <submittedName>
        <fullName evidence="4">Uncharacterized protein</fullName>
    </submittedName>
</protein>
<organism evidence="4 5">
    <name type="scientific">Lithospermum erythrorhizon</name>
    <name type="common">Purple gromwell</name>
    <name type="synonym">Lithospermum officinale var. erythrorhizon</name>
    <dbReference type="NCBI Taxonomy" id="34254"/>
    <lineage>
        <taxon>Eukaryota</taxon>
        <taxon>Viridiplantae</taxon>
        <taxon>Streptophyta</taxon>
        <taxon>Embryophyta</taxon>
        <taxon>Tracheophyta</taxon>
        <taxon>Spermatophyta</taxon>
        <taxon>Magnoliopsida</taxon>
        <taxon>eudicotyledons</taxon>
        <taxon>Gunneridae</taxon>
        <taxon>Pentapetalae</taxon>
        <taxon>asterids</taxon>
        <taxon>lamiids</taxon>
        <taxon>Boraginales</taxon>
        <taxon>Boraginaceae</taxon>
        <taxon>Boraginoideae</taxon>
        <taxon>Lithospermeae</taxon>
        <taxon>Lithospermum</taxon>
    </lineage>
</organism>
<evidence type="ECO:0000256" key="3">
    <source>
        <dbReference type="SAM" id="MobiDB-lite"/>
    </source>
</evidence>
<sequence length="485" mass="54662">MERKGSWLSAVKRVISPKSKEKKEKKKRKLKGWFWRKKSKGLDSVQEAIAAMRPAPHSTVPVLGLVDAENVKFVDSVMEVENEQARPDYQVMNTEIEEEDPANLPKDAESEQARHATAVAAEASVAAAQAAAEVVRLTAVCSAAKSREEIAALKIQSVFKGYMARRALRSIQGLVRLKTLIQGQSVKHQAITTLRCMQTMARVQAEVRARRIRTSQENYAFQRQLQQKLHKELQKARPSIGENWNGSAQSKEQIEAKKQKKLEAAIKRERTLAYAYSHQQTWRDSSEPTTYTFMDPENPEWGWNWLERWMAVRPWENRAIEKEQNNDTMHAKSVTTLAQARRDLDLVKKPSSQIIAEKQILAPGRLSVSRPWIKTPNAASSGNARAQRSRKSVSSADGDARSNQSVQSERGRRHSVTRSSARHDDSLASSSALPSYMVPTESAKAKSRLSFEKTALPEKYSVVTPRKRLSFSTSPSTPRRHSVLD</sequence>
<comment type="similarity">
    <text evidence="2">Belongs to the IQD family.</text>
</comment>
<dbReference type="GO" id="GO:0005516">
    <property type="term" value="F:calmodulin binding"/>
    <property type="evidence" value="ECO:0007669"/>
    <property type="project" value="UniProtKB-KW"/>
</dbReference>
<dbReference type="CDD" id="cd23767">
    <property type="entry name" value="IQCD"/>
    <property type="match status" value="1"/>
</dbReference>
<evidence type="ECO:0000256" key="1">
    <source>
        <dbReference type="ARBA" id="ARBA00022860"/>
    </source>
</evidence>
<reference evidence="4 5" key="1">
    <citation type="submission" date="2024-01" db="EMBL/GenBank/DDBJ databases">
        <title>The complete chloroplast genome sequence of Lithospermum erythrorhizon: insights into the phylogenetic relationship among Boraginaceae species and the maternal lineages of purple gromwells.</title>
        <authorList>
            <person name="Okada T."/>
            <person name="Watanabe K."/>
        </authorList>
    </citation>
    <scope>NUCLEOTIDE SEQUENCE [LARGE SCALE GENOMIC DNA]</scope>
</reference>
<dbReference type="SMART" id="SM00015">
    <property type="entry name" value="IQ"/>
    <property type="match status" value="1"/>
</dbReference>
<comment type="caution">
    <text evidence="4">The sequence shown here is derived from an EMBL/GenBank/DDBJ whole genome shotgun (WGS) entry which is preliminary data.</text>
</comment>
<dbReference type="PANTHER" id="PTHR32295:SF216">
    <property type="entry name" value="PROTEIN IQ-DOMAIN 3"/>
    <property type="match status" value="1"/>
</dbReference>